<keyword evidence="1" id="KW-1133">Transmembrane helix</keyword>
<accession>A0AAN7AG43</accession>
<proteinExistence type="predicted"/>
<feature type="domain" description="Heterokaryon incompatibility" evidence="2">
    <location>
        <begin position="46"/>
        <end position="233"/>
    </location>
</feature>
<protein>
    <submittedName>
        <fullName evidence="3">Heterokaryon incompatibility protein-domain-containing protein</fullName>
    </submittedName>
</protein>
<evidence type="ECO:0000313" key="3">
    <source>
        <dbReference type="EMBL" id="KAK4184540.1"/>
    </source>
</evidence>
<evidence type="ECO:0000256" key="1">
    <source>
        <dbReference type="SAM" id="Phobius"/>
    </source>
</evidence>
<reference evidence="3" key="1">
    <citation type="journal article" date="2023" name="Mol. Phylogenet. Evol.">
        <title>Genome-scale phylogeny and comparative genomics of the fungal order Sordariales.</title>
        <authorList>
            <person name="Hensen N."/>
            <person name="Bonometti L."/>
            <person name="Westerberg I."/>
            <person name="Brannstrom I.O."/>
            <person name="Guillou S."/>
            <person name="Cros-Aarteil S."/>
            <person name="Calhoun S."/>
            <person name="Haridas S."/>
            <person name="Kuo A."/>
            <person name="Mondo S."/>
            <person name="Pangilinan J."/>
            <person name="Riley R."/>
            <person name="LaButti K."/>
            <person name="Andreopoulos B."/>
            <person name="Lipzen A."/>
            <person name="Chen C."/>
            <person name="Yan M."/>
            <person name="Daum C."/>
            <person name="Ng V."/>
            <person name="Clum A."/>
            <person name="Steindorff A."/>
            <person name="Ohm R.A."/>
            <person name="Martin F."/>
            <person name="Silar P."/>
            <person name="Natvig D.O."/>
            <person name="Lalanne C."/>
            <person name="Gautier V."/>
            <person name="Ament-Velasquez S.L."/>
            <person name="Kruys A."/>
            <person name="Hutchinson M.I."/>
            <person name="Powell A.J."/>
            <person name="Barry K."/>
            <person name="Miller A.N."/>
            <person name="Grigoriev I.V."/>
            <person name="Debuchy R."/>
            <person name="Gladieux P."/>
            <person name="Hiltunen Thoren M."/>
            <person name="Johannesson H."/>
        </authorList>
    </citation>
    <scope>NUCLEOTIDE SEQUENCE</scope>
    <source>
        <strain evidence="3">PSN309</strain>
    </source>
</reference>
<evidence type="ECO:0000259" key="2">
    <source>
        <dbReference type="Pfam" id="PF06985"/>
    </source>
</evidence>
<organism evidence="3 4">
    <name type="scientific">Podospora australis</name>
    <dbReference type="NCBI Taxonomy" id="1536484"/>
    <lineage>
        <taxon>Eukaryota</taxon>
        <taxon>Fungi</taxon>
        <taxon>Dikarya</taxon>
        <taxon>Ascomycota</taxon>
        <taxon>Pezizomycotina</taxon>
        <taxon>Sordariomycetes</taxon>
        <taxon>Sordariomycetidae</taxon>
        <taxon>Sordariales</taxon>
        <taxon>Podosporaceae</taxon>
        <taxon>Podospora</taxon>
    </lineage>
</organism>
<sequence>MAATYAYTHLPSTTSLRLVDLVGLSPNGDVNISLLTVDLDLGVPPFNALSYTWGDPRCSRADSDPAIPPEAYLEASHEIRCDDRRFMVRPNLRDALRMLLTFLEGLPRCRFIWIDAICIDQSNMHERTSQVQMMARIYESAHSIVGWLGPADHTTANATRAIERLSSVFPLPRTADDVRQLRSRLSLLKEADFFNPQSYETKLGIQHVTGEEWLSFLSLLYRPYFERAWIVQEITLARNIVLVIGDRIIPWVQFAGAVFFVMSVISWITLLNREILPSWVDAELAKRFRGLLDNKDPRLSTIPLAAANVVKLRAYARGHNAENSLTPKTFSLRSLLNEYRSTSATDPRDKVFAMLSMANRSKPPFTIAGAGVTLAPNYQLSVVAVYLRLARLTVQSNGDLRLFQHRELNNLRKIKDLPSWVPDYSVWQQPQSLAEGIAGSDWKASCGEKWRLDGRALEDPLLTGYGKHGDADRSMRERFLGRFHRFNINHFDRSPGERRLTPMLQAFHNEPGASLYGTRYFLESVTKFASDLQEVQDVEEASWASSTSNVATRRRFDFSSGSNPLNGEFRRQSEFSMACRVVFRTDGHQLLGLGPADMCVGDEVWVLAGADTPVILRPTSLQRRKLLGESFVYGMMHGEALTVFPGAKEVVLE</sequence>
<dbReference type="InterPro" id="IPR052895">
    <property type="entry name" value="HetReg/Transcr_Mod"/>
</dbReference>
<dbReference type="Pfam" id="PF06985">
    <property type="entry name" value="HET"/>
    <property type="match status" value="1"/>
</dbReference>
<dbReference type="InterPro" id="IPR010730">
    <property type="entry name" value="HET"/>
</dbReference>
<dbReference type="PANTHER" id="PTHR24148">
    <property type="entry name" value="ANKYRIN REPEAT DOMAIN-CONTAINING PROTEIN 39 HOMOLOG-RELATED"/>
    <property type="match status" value="1"/>
</dbReference>
<comment type="caution">
    <text evidence="3">The sequence shown here is derived from an EMBL/GenBank/DDBJ whole genome shotgun (WGS) entry which is preliminary data.</text>
</comment>
<feature type="transmembrane region" description="Helical" evidence="1">
    <location>
        <begin position="248"/>
        <end position="270"/>
    </location>
</feature>
<gene>
    <name evidence="3" type="ORF">QBC35DRAFT_391458</name>
</gene>
<reference evidence="3" key="2">
    <citation type="submission" date="2023-05" db="EMBL/GenBank/DDBJ databases">
        <authorList>
            <consortium name="Lawrence Berkeley National Laboratory"/>
            <person name="Steindorff A."/>
            <person name="Hensen N."/>
            <person name="Bonometti L."/>
            <person name="Westerberg I."/>
            <person name="Brannstrom I.O."/>
            <person name="Guillou S."/>
            <person name="Cros-Aarteil S."/>
            <person name="Calhoun S."/>
            <person name="Haridas S."/>
            <person name="Kuo A."/>
            <person name="Mondo S."/>
            <person name="Pangilinan J."/>
            <person name="Riley R."/>
            <person name="Labutti K."/>
            <person name="Andreopoulos B."/>
            <person name="Lipzen A."/>
            <person name="Chen C."/>
            <person name="Yanf M."/>
            <person name="Daum C."/>
            <person name="Ng V."/>
            <person name="Clum A."/>
            <person name="Ohm R."/>
            <person name="Martin F."/>
            <person name="Silar P."/>
            <person name="Natvig D."/>
            <person name="Lalanne C."/>
            <person name="Gautier V."/>
            <person name="Ament-Velasquez S.L."/>
            <person name="Kruys A."/>
            <person name="Hutchinson M.I."/>
            <person name="Powell A.J."/>
            <person name="Barry K."/>
            <person name="Miller A.N."/>
            <person name="Grigoriev I.V."/>
            <person name="Debuchy R."/>
            <person name="Gladieux P."/>
            <person name="Thoren M.H."/>
            <person name="Johannesson H."/>
        </authorList>
    </citation>
    <scope>NUCLEOTIDE SEQUENCE</scope>
    <source>
        <strain evidence="3">PSN309</strain>
    </source>
</reference>
<name>A0AAN7AG43_9PEZI</name>
<dbReference type="Proteomes" id="UP001302126">
    <property type="component" value="Unassembled WGS sequence"/>
</dbReference>
<keyword evidence="4" id="KW-1185">Reference proteome</keyword>
<dbReference type="AlphaFoldDB" id="A0AAN7AG43"/>
<dbReference type="EMBL" id="MU864484">
    <property type="protein sequence ID" value="KAK4184540.1"/>
    <property type="molecule type" value="Genomic_DNA"/>
</dbReference>
<evidence type="ECO:0000313" key="4">
    <source>
        <dbReference type="Proteomes" id="UP001302126"/>
    </source>
</evidence>
<dbReference type="PANTHER" id="PTHR24148:SF73">
    <property type="entry name" value="HET DOMAIN PROTEIN (AFU_ORTHOLOGUE AFUA_8G01020)"/>
    <property type="match status" value="1"/>
</dbReference>
<dbReference type="Pfam" id="PF26639">
    <property type="entry name" value="Het-6_barrel"/>
    <property type="match status" value="1"/>
</dbReference>
<keyword evidence="1" id="KW-0472">Membrane</keyword>
<keyword evidence="1" id="KW-0812">Transmembrane</keyword>